<proteinExistence type="predicted"/>
<accession>A0A8J6QSR8</accession>
<dbReference type="InterPro" id="IPR026001">
    <property type="entry name" value="Abi-like_C"/>
</dbReference>
<evidence type="ECO:0000313" key="3">
    <source>
        <dbReference type="Proteomes" id="UP000602057"/>
    </source>
</evidence>
<sequence>MKISNKITKQLGTLIAGDTHSSPYLSGPQLVDFYNECGFDDVYGEGFPSRWKYSTEKIVESNGSDSLRIILENFVDPRRFGGDENLAETIKNEINSLIKYDGFELSKTSGVYKIIDTKGNFIEPESTQKIGHKFISEQIEKCQNKIANEDYNGAITNSRSLTEAILIHIIETLENNEVKNDGNLLKLWGRAKKALQIDLDKSTLPDYVIQVLSGLDSIINGLAGLSNNAGDRHANNFNTKRHHAKLSVNATMSLCDFLIDLLNNKNNLQQ</sequence>
<dbReference type="Pfam" id="PF14355">
    <property type="entry name" value="Abi_C"/>
    <property type="match status" value="1"/>
</dbReference>
<evidence type="ECO:0000313" key="2">
    <source>
        <dbReference type="EMBL" id="MBD0835224.1"/>
    </source>
</evidence>
<keyword evidence="3" id="KW-1185">Reference proteome</keyword>
<name>A0A8J6QSR8_9FLAO</name>
<reference evidence="2" key="1">
    <citation type="journal article" date="2013" name="Int. J. Syst. Evol. Microbiol.">
        <title>Aestuariibaculum suncheonense gen. nov., sp. nov., a marine bacterium of the family Flavobacteriaceae isolated from a tidal flat and emended descriptions of the genera Gaetbulibacter and Tamlana.</title>
        <authorList>
            <person name="Jeong S.H."/>
            <person name="Park M.S."/>
            <person name="Jin H.M."/>
            <person name="Lee K."/>
            <person name="Park W."/>
            <person name="Jeon C.O."/>
        </authorList>
    </citation>
    <scope>NUCLEOTIDE SEQUENCE</scope>
    <source>
        <strain evidence="2">SC17</strain>
    </source>
</reference>
<gene>
    <name evidence="2" type="ORF">ICJ84_07255</name>
</gene>
<comment type="caution">
    <text evidence="2">The sequence shown here is derived from an EMBL/GenBank/DDBJ whole genome shotgun (WGS) entry which is preliminary data.</text>
</comment>
<dbReference type="Proteomes" id="UP000602057">
    <property type="component" value="Unassembled WGS sequence"/>
</dbReference>
<reference evidence="2" key="2">
    <citation type="submission" date="2020-09" db="EMBL/GenBank/DDBJ databases">
        <authorList>
            <person name="Wu Z."/>
        </authorList>
    </citation>
    <scope>NUCLEOTIDE SEQUENCE</scope>
    <source>
        <strain evidence="2">SC17</strain>
    </source>
</reference>
<dbReference type="EMBL" id="JACVXC010000002">
    <property type="protein sequence ID" value="MBD0835224.1"/>
    <property type="molecule type" value="Genomic_DNA"/>
</dbReference>
<dbReference type="AlphaFoldDB" id="A0A8J6QSR8"/>
<organism evidence="2 3">
    <name type="scientific">Aestuariibaculum suncheonense</name>
    <dbReference type="NCBI Taxonomy" id="1028745"/>
    <lineage>
        <taxon>Bacteria</taxon>
        <taxon>Pseudomonadati</taxon>
        <taxon>Bacteroidota</taxon>
        <taxon>Flavobacteriia</taxon>
        <taxon>Flavobacteriales</taxon>
        <taxon>Flavobacteriaceae</taxon>
    </lineage>
</organism>
<evidence type="ECO:0000259" key="1">
    <source>
        <dbReference type="Pfam" id="PF14355"/>
    </source>
</evidence>
<feature type="domain" description="Abortive infection protein-like C-terminal" evidence="1">
    <location>
        <begin position="186"/>
        <end position="260"/>
    </location>
</feature>
<dbReference type="RefSeq" id="WP_188215707.1">
    <property type="nucleotide sequence ID" value="NZ_BAABGH010000010.1"/>
</dbReference>
<protein>
    <submittedName>
        <fullName evidence="2">Abortive infection family protein</fullName>
    </submittedName>
</protein>